<gene>
    <name evidence="13" type="ORF">KDA27_10605</name>
</gene>
<feature type="transmembrane region" description="Helical" evidence="12">
    <location>
        <begin position="87"/>
        <end position="103"/>
    </location>
</feature>
<reference evidence="13" key="1">
    <citation type="submission" date="2020-04" db="EMBL/GenBank/DDBJ databases">
        <authorList>
            <person name="Zhang T."/>
        </authorList>
    </citation>
    <scope>NUCLEOTIDE SEQUENCE</scope>
    <source>
        <strain evidence="13">HKST-UBA02</strain>
    </source>
</reference>
<dbReference type="InterPro" id="IPR033580">
    <property type="entry name" value="Nurim-like"/>
</dbReference>
<keyword evidence="9 12" id="KW-1133">Transmembrane helix</keyword>
<evidence type="ECO:0000313" key="13">
    <source>
        <dbReference type="EMBL" id="MCA9756245.1"/>
    </source>
</evidence>
<evidence type="ECO:0000256" key="6">
    <source>
        <dbReference type="ARBA" id="ARBA00022679"/>
    </source>
</evidence>
<evidence type="ECO:0000256" key="10">
    <source>
        <dbReference type="ARBA" id="ARBA00023136"/>
    </source>
</evidence>
<comment type="similarity">
    <text evidence="3">Belongs to the nurim family.</text>
</comment>
<feature type="transmembrane region" description="Helical" evidence="12">
    <location>
        <begin position="7"/>
        <end position="28"/>
    </location>
</feature>
<dbReference type="AlphaFoldDB" id="A0A956SDA6"/>
<evidence type="ECO:0000256" key="11">
    <source>
        <dbReference type="ARBA" id="ARBA00048134"/>
    </source>
</evidence>
<comment type="subcellular location">
    <subcellularLocation>
        <location evidence="2">Membrane</location>
        <topology evidence="2">Multi-pass membrane protein</topology>
    </subcellularLocation>
</comment>
<evidence type="ECO:0000256" key="12">
    <source>
        <dbReference type="SAM" id="Phobius"/>
    </source>
</evidence>
<comment type="function">
    <text evidence="1">Catalyzes the methylation of methanethiol (MeSH) to yield dimethylsulphide (DMS).</text>
</comment>
<dbReference type="GO" id="GO:0016020">
    <property type="term" value="C:membrane"/>
    <property type="evidence" value="ECO:0007669"/>
    <property type="project" value="UniProtKB-SubCell"/>
</dbReference>
<comment type="catalytic activity">
    <reaction evidence="11">
        <text>methanethiol + S-adenosyl-L-methionine = dimethyl sulfide + S-adenosyl-L-homocysteine + H(+)</text>
        <dbReference type="Rhea" id="RHEA:50428"/>
        <dbReference type="ChEBI" id="CHEBI:15378"/>
        <dbReference type="ChEBI" id="CHEBI:16007"/>
        <dbReference type="ChEBI" id="CHEBI:17437"/>
        <dbReference type="ChEBI" id="CHEBI:57856"/>
        <dbReference type="ChEBI" id="CHEBI:59789"/>
        <dbReference type="EC" id="2.1.1.334"/>
    </reaction>
</comment>
<evidence type="ECO:0000256" key="2">
    <source>
        <dbReference type="ARBA" id="ARBA00004141"/>
    </source>
</evidence>
<keyword evidence="10 12" id="KW-0472">Membrane</keyword>
<keyword evidence="7" id="KW-0949">S-adenosyl-L-methionine</keyword>
<protein>
    <recommendedName>
        <fullName evidence="4">methanethiol S-methyltransferase</fullName>
        <ecNumber evidence="4">2.1.1.334</ecNumber>
    </recommendedName>
</protein>
<keyword evidence="8 12" id="KW-0812">Transmembrane</keyword>
<organism evidence="13 14">
    <name type="scientific">Eiseniibacteriota bacterium</name>
    <dbReference type="NCBI Taxonomy" id="2212470"/>
    <lineage>
        <taxon>Bacteria</taxon>
        <taxon>Candidatus Eiseniibacteriota</taxon>
    </lineage>
</organism>
<dbReference type="Proteomes" id="UP000739538">
    <property type="component" value="Unassembled WGS sequence"/>
</dbReference>
<keyword evidence="6" id="KW-0808">Transferase</keyword>
<keyword evidence="5" id="KW-0489">Methyltransferase</keyword>
<dbReference type="NCBIfam" id="NF045656">
    <property type="entry name" value="MeththiolMtaseMddA"/>
    <property type="match status" value="1"/>
</dbReference>
<dbReference type="InterPro" id="IPR054700">
    <property type="entry name" value="MddA"/>
</dbReference>
<dbReference type="EC" id="2.1.1.334" evidence="4"/>
<reference evidence="13" key="2">
    <citation type="journal article" date="2021" name="Microbiome">
        <title>Successional dynamics and alternative stable states in a saline activated sludge microbial community over 9 years.</title>
        <authorList>
            <person name="Wang Y."/>
            <person name="Ye J."/>
            <person name="Ju F."/>
            <person name="Liu L."/>
            <person name="Boyd J.A."/>
            <person name="Deng Y."/>
            <person name="Parks D.H."/>
            <person name="Jiang X."/>
            <person name="Yin X."/>
            <person name="Woodcroft B.J."/>
            <person name="Tyson G.W."/>
            <person name="Hugenholtz P."/>
            <person name="Polz M.F."/>
            <person name="Zhang T."/>
        </authorList>
    </citation>
    <scope>NUCLEOTIDE SEQUENCE</scope>
    <source>
        <strain evidence="13">HKST-UBA02</strain>
    </source>
</reference>
<name>A0A956SDA6_UNCEI</name>
<dbReference type="PANTHER" id="PTHR31040:SF1">
    <property type="entry name" value="NURIM"/>
    <property type="match status" value="1"/>
</dbReference>
<sequence length="241" mass="27433">MKRFLIFAYGIISYLMFLVTFTYAIGFIGNIGVPRAIDGVVQAPLGKALLVNLALLAVFAVQHSLMARPGFKERWTRVVPRVAERSTYVLFSNLALILLMRFWEPMGGQIWNVTATPAKVALYGVFGLGWGIVLLSTFLLNHFDLFGLRQVWLQLRGKEYTPLRFGTPLLYKTVRHPLYLGFLLGMWATPTMTLAHLVFAAMSTAYMLVAIQLEERDLEAAHPEYRNYKKQVPMLVPTFRR</sequence>
<dbReference type="Gene3D" id="1.20.120.1630">
    <property type="match status" value="1"/>
</dbReference>
<proteinExistence type="inferred from homology"/>
<feature type="transmembrane region" description="Helical" evidence="12">
    <location>
        <begin position="123"/>
        <end position="148"/>
    </location>
</feature>
<evidence type="ECO:0000256" key="1">
    <source>
        <dbReference type="ARBA" id="ARBA00002096"/>
    </source>
</evidence>
<evidence type="ECO:0000313" key="14">
    <source>
        <dbReference type="Proteomes" id="UP000739538"/>
    </source>
</evidence>
<feature type="transmembrane region" description="Helical" evidence="12">
    <location>
        <begin position="48"/>
        <end position="66"/>
    </location>
</feature>
<evidence type="ECO:0000256" key="9">
    <source>
        <dbReference type="ARBA" id="ARBA00022989"/>
    </source>
</evidence>
<evidence type="ECO:0000256" key="4">
    <source>
        <dbReference type="ARBA" id="ARBA00012149"/>
    </source>
</evidence>
<dbReference type="PANTHER" id="PTHR31040">
    <property type="entry name" value="NURIM"/>
    <property type="match status" value="1"/>
</dbReference>
<evidence type="ECO:0000256" key="5">
    <source>
        <dbReference type="ARBA" id="ARBA00022603"/>
    </source>
</evidence>
<dbReference type="GO" id="GO:0032259">
    <property type="term" value="P:methylation"/>
    <property type="evidence" value="ECO:0007669"/>
    <property type="project" value="UniProtKB-KW"/>
</dbReference>
<accession>A0A956SDA6</accession>
<dbReference type="EMBL" id="JAGQHS010000046">
    <property type="protein sequence ID" value="MCA9756245.1"/>
    <property type="molecule type" value="Genomic_DNA"/>
</dbReference>
<comment type="caution">
    <text evidence="13">The sequence shown here is derived from an EMBL/GenBank/DDBJ whole genome shotgun (WGS) entry which is preliminary data.</text>
</comment>
<dbReference type="GO" id="GO:0008168">
    <property type="term" value="F:methyltransferase activity"/>
    <property type="evidence" value="ECO:0007669"/>
    <property type="project" value="UniProtKB-KW"/>
</dbReference>
<evidence type="ECO:0000256" key="7">
    <source>
        <dbReference type="ARBA" id="ARBA00022691"/>
    </source>
</evidence>
<evidence type="ECO:0000256" key="8">
    <source>
        <dbReference type="ARBA" id="ARBA00022692"/>
    </source>
</evidence>
<evidence type="ECO:0000256" key="3">
    <source>
        <dbReference type="ARBA" id="ARBA00010631"/>
    </source>
</evidence>